<proteinExistence type="predicted"/>
<accession>A0A2J8AC71</accession>
<dbReference type="EMBL" id="PGGS01000066">
    <property type="protein sequence ID" value="PNH10124.1"/>
    <property type="molecule type" value="Genomic_DNA"/>
</dbReference>
<name>A0A2J8AC71_9CHLO</name>
<organism evidence="1 2">
    <name type="scientific">Tetrabaena socialis</name>
    <dbReference type="NCBI Taxonomy" id="47790"/>
    <lineage>
        <taxon>Eukaryota</taxon>
        <taxon>Viridiplantae</taxon>
        <taxon>Chlorophyta</taxon>
        <taxon>core chlorophytes</taxon>
        <taxon>Chlorophyceae</taxon>
        <taxon>CS clade</taxon>
        <taxon>Chlamydomonadales</taxon>
        <taxon>Tetrabaenaceae</taxon>
        <taxon>Tetrabaena</taxon>
    </lineage>
</organism>
<evidence type="ECO:0000313" key="1">
    <source>
        <dbReference type="EMBL" id="PNH10124.1"/>
    </source>
</evidence>
<feature type="non-terminal residue" evidence="1">
    <location>
        <position position="1"/>
    </location>
</feature>
<protein>
    <submittedName>
        <fullName evidence="1">Uncharacterized protein</fullName>
    </submittedName>
</protein>
<dbReference type="Proteomes" id="UP000236333">
    <property type="component" value="Unassembled WGS sequence"/>
</dbReference>
<reference evidence="1 2" key="1">
    <citation type="journal article" date="2017" name="Mol. Biol. Evol.">
        <title>The 4-celled Tetrabaena socialis nuclear genome reveals the essential components for genetic control of cell number at the origin of multicellularity in the volvocine lineage.</title>
        <authorList>
            <person name="Featherston J."/>
            <person name="Arakaki Y."/>
            <person name="Hanschen E.R."/>
            <person name="Ferris P.J."/>
            <person name="Michod R.E."/>
            <person name="Olson B.J.S.C."/>
            <person name="Nozaki H."/>
            <person name="Durand P.M."/>
        </authorList>
    </citation>
    <scope>NUCLEOTIDE SEQUENCE [LARGE SCALE GENOMIC DNA]</scope>
    <source>
        <strain evidence="1 2">NIES-571</strain>
    </source>
</reference>
<dbReference type="AlphaFoldDB" id="A0A2J8AC71"/>
<keyword evidence="2" id="KW-1185">Reference proteome</keyword>
<comment type="caution">
    <text evidence="1">The sequence shown here is derived from an EMBL/GenBank/DDBJ whole genome shotgun (WGS) entry which is preliminary data.</text>
</comment>
<gene>
    <name evidence="1" type="ORF">TSOC_003187</name>
</gene>
<sequence>HVQVTAATSKDAVAELKHIHGAADKLVLAGEPLQQAVAVQAQKLEELQKTLAEQGRVRSLQAALQLVPLLLLTYTKTVQYRGSSNAYDDATVKRVLLNELRGTANDVYGKHPNTAAAYRTALSNHLHELTRTQPRMELGPDGKRYLVTL</sequence>
<dbReference type="OrthoDB" id="557056at2759"/>
<evidence type="ECO:0000313" key="2">
    <source>
        <dbReference type="Proteomes" id="UP000236333"/>
    </source>
</evidence>